<reference evidence="2" key="1">
    <citation type="journal article" date="2019" name="Int. J. Syst. Evol. Microbiol.">
        <title>The Global Catalogue of Microorganisms (GCM) 10K type strain sequencing project: providing services to taxonomists for standard genome sequencing and annotation.</title>
        <authorList>
            <consortium name="The Broad Institute Genomics Platform"/>
            <consortium name="The Broad Institute Genome Sequencing Center for Infectious Disease"/>
            <person name="Wu L."/>
            <person name="Ma J."/>
        </authorList>
    </citation>
    <scope>NUCLEOTIDE SEQUENCE [LARGE SCALE GENOMIC DNA]</scope>
    <source>
        <strain evidence="2">CGMCC 1.12477</strain>
    </source>
</reference>
<dbReference type="Gene3D" id="3.40.50.720">
    <property type="entry name" value="NAD(P)-binding Rossmann-like Domain"/>
    <property type="match status" value="1"/>
</dbReference>
<dbReference type="Proteomes" id="UP001597351">
    <property type="component" value="Unassembled WGS sequence"/>
</dbReference>
<sequence length="256" mass="27341">MGEHRPRVRLAPGTRLSERGDGRWQLGLHADRRLVLAAEATDHLLLARLRTGVDPLRVSVPQRELLVRIGSAGLLVPCDPPPASGAVSVDAPGDTRAAVVAALSRAGLAVTEAAGALALVVTTGAEVRRDRLDPLVRDDLPHLLLTAVAGRVRLGPLVVPGVTSCLRCVDEHLTDRDPRHPLVVHHHLERAVDDRTTPGDLALGLAWAARDARSWLTGGRPTTWAATVELTETGPVTQTWSRHPRCGCAWGEALLA</sequence>
<comment type="caution">
    <text evidence="1">The sequence shown here is derived from an EMBL/GenBank/DDBJ whole genome shotgun (WGS) entry which is preliminary data.</text>
</comment>
<keyword evidence="2" id="KW-1185">Reference proteome</keyword>
<accession>A0ABW4TRB7</accession>
<name>A0ABW4TRB7_9ACTN</name>
<evidence type="ECO:0000313" key="1">
    <source>
        <dbReference type="EMBL" id="MFD1948279.1"/>
    </source>
</evidence>
<gene>
    <name evidence="1" type="ORF">ACFSDE_15860</name>
</gene>
<dbReference type="EMBL" id="JBHUGD010000003">
    <property type="protein sequence ID" value="MFD1948279.1"/>
    <property type="molecule type" value="Genomic_DNA"/>
</dbReference>
<evidence type="ECO:0008006" key="3">
    <source>
        <dbReference type="Google" id="ProtNLM"/>
    </source>
</evidence>
<proteinExistence type="predicted"/>
<dbReference type="RefSeq" id="WP_343920176.1">
    <property type="nucleotide sequence ID" value="NZ_BAAAJT010000002.1"/>
</dbReference>
<protein>
    <recommendedName>
        <fullName evidence="3">TOMM leader peptide-binding protein</fullName>
    </recommendedName>
</protein>
<organism evidence="1 2">
    <name type="scientific">Nocardioides aestuarii</name>
    <dbReference type="NCBI Taxonomy" id="252231"/>
    <lineage>
        <taxon>Bacteria</taxon>
        <taxon>Bacillati</taxon>
        <taxon>Actinomycetota</taxon>
        <taxon>Actinomycetes</taxon>
        <taxon>Propionibacteriales</taxon>
        <taxon>Nocardioidaceae</taxon>
        <taxon>Nocardioides</taxon>
    </lineage>
</organism>
<evidence type="ECO:0000313" key="2">
    <source>
        <dbReference type="Proteomes" id="UP001597351"/>
    </source>
</evidence>